<proteinExistence type="predicted"/>
<feature type="region of interest" description="Disordered" evidence="1">
    <location>
        <begin position="97"/>
        <end position="117"/>
    </location>
</feature>
<name>A0A1T4QPW6_9GAMM</name>
<dbReference type="AlphaFoldDB" id="A0A1T4QPW6"/>
<evidence type="ECO:0000313" key="3">
    <source>
        <dbReference type="Proteomes" id="UP000190061"/>
    </source>
</evidence>
<gene>
    <name evidence="2" type="ORF">SAMN02745674_01747</name>
</gene>
<dbReference type="OrthoDB" id="5958099at2"/>
<evidence type="ECO:0000313" key="2">
    <source>
        <dbReference type="EMBL" id="SKA05511.1"/>
    </source>
</evidence>
<reference evidence="2 3" key="1">
    <citation type="submission" date="2017-02" db="EMBL/GenBank/DDBJ databases">
        <authorList>
            <person name="Peterson S.W."/>
        </authorList>
    </citation>
    <scope>NUCLEOTIDE SEQUENCE [LARGE SCALE GENOMIC DNA]</scope>
    <source>
        <strain evidence="2 3">DSM 21749</strain>
    </source>
</reference>
<sequence>MTANANRVYTDAEGIARLKRTIELLPNDAHVELEMENGEQVLGIVSARPMTQVFIDPKGIEGTNAVLRLVDPAMDQPERAGWREVWVGDIRAVRRLDPDRQLGEAAAPAPGGAPSKN</sequence>
<keyword evidence="3" id="KW-1185">Reference proteome</keyword>
<feature type="compositionally biased region" description="Low complexity" evidence="1">
    <location>
        <begin position="103"/>
        <end position="117"/>
    </location>
</feature>
<dbReference type="InterPro" id="IPR021649">
    <property type="entry name" value="DUF3247"/>
</dbReference>
<organism evidence="2 3">
    <name type="scientific">Lysobacter spongiicola DSM 21749</name>
    <dbReference type="NCBI Taxonomy" id="1122188"/>
    <lineage>
        <taxon>Bacteria</taxon>
        <taxon>Pseudomonadati</taxon>
        <taxon>Pseudomonadota</taxon>
        <taxon>Gammaproteobacteria</taxon>
        <taxon>Lysobacterales</taxon>
        <taxon>Lysobacteraceae</taxon>
        <taxon>Novilysobacter</taxon>
    </lineage>
</organism>
<dbReference type="EMBL" id="FUXP01000005">
    <property type="protein sequence ID" value="SKA05511.1"/>
    <property type="molecule type" value="Genomic_DNA"/>
</dbReference>
<dbReference type="Pfam" id="PF11607">
    <property type="entry name" value="DUF3247"/>
    <property type="match status" value="1"/>
</dbReference>
<evidence type="ECO:0000256" key="1">
    <source>
        <dbReference type="SAM" id="MobiDB-lite"/>
    </source>
</evidence>
<dbReference type="Proteomes" id="UP000190061">
    <property type="component" value="Unassembled WGS sequence"/>
</dbReference>
<protein>
    <submittedName>
        <fullName evidence="2">Uncharacterized protein</fullName>
    </submittedName>
</protein>
<dbReference type="STRING" id="1122188.SAMN02745674_01747"/>
<dbReference type="RefSeq" id="WP_078758316.1">
    <property type="nucleotide sequence ID" value="NZ_FUXP01000005.1"/>
</dbReference>
<dbReference type="Gene3D" id="2.30.30.720">
    <property type="entry name" value="Protein of unknown function (DUF3247)"/>
    <property type="match status" value="1"/>
</dbReference>
<accession>A0A1T4QPW6</accession>